<evidence type="ECO:0000256" key="1">
    <source>
        <dbReference type="ARBA" id="ARBA00008779"/>
    </source>
</evidence>
<evidence type="ECO:0000313" key="5">
    <source>
        <dbReference type="Proteomes" id="UP000214746"/>
    </source>
</evidence>
<keyword evidence="5" id="KW-1185">Reference proteome</keyword>
<evidence type="ECO:0000259" key="3">
    <source>
        <dbReference type="Pfam" id="PF00884"/>
    </source>
</evidence>
<dbReference type="GO" id="GO:0004065">
    <property type="term" value="F:arylsulfatase activity"/>
    <property type="evidence" value="ECO:0007669"/>
    <property type="project" value="TreeGrafter"/>
</dbReference>
<dbReference type="EMBL" id="NHRJ02000001">
    <property type="protein sequence ID" value="PZE22291.1"/>
    <property type="molecule type" value="Genomic_DNA"/>
</dbReference>
<dbReference type="AlphaFoldDB" id="A0A2W1NGR3"/>
<accession>A0A2W1NGR3</accession>
<evidence type="ECO:0000313" key="4">
    <source>
        <dbReference type="EMBL" id="PZE22291.1"/>
    </source>
</evidence>
<dbReference type="SUPFAM" id="SSF53649">
    <property type="entry name" value="Alkaline phosphatase-like"/>
    <property type="match status" value="1"/>
</dbReference>
<dbReference type="RefSeq" id="WP_089198063.1">
    <property type="nucleotide sequence ID" value="NZ_NHRJ02000001.1"/>
</dbReference>
<dbReference type="Proteomes" id="UP000214746">
    <property type="component" value="Unassembled WGS sequence"/>
</dbReference>
<evidence type="ECO:0000256" key="2">
    <source>
        <dbReference type="ARBA" id="ARBA00022801"/>
    </source>
</evidence>
<dbReference type="InterPro" id="IPR000917">
    <property type="entry name" value="Sulfatase_N"/>
</dbReference>
<dbReference type="PANTHER" id="PTHR42693:SF53">
    <property type="entry name" value="ENDO-4-O-SULFATASE"/>
    <property type="match status" value="1"/>
</dbReference>
<keyword evidence="2" id="KW-0378">Hydrolase</keyword>
<sequence>MMVPNILFIMLDQLRYDCVGFSRHYPVSTPNIDRLATEGAWFSNAYTPIPICSPSRQALLNGRRPETFGALWNFNNGLDIPALEPEEYAWPRDLAQHSYQRSLIGKWHVHPDRSPVDYGYDAYVGFDGYTAMLTQAYPDVQYRNGFFGERNPIPVEHSETHWLADQACAAIQQLTRGQAPWYIQLNFNEPHPPCRPSGKFADMYRPEDIEPWQAFNETFVDKPYIQKQQLYNWNIEDYTWEQWAPVVARYYGVISQVDDAIGKVLQALESAGAADNTMVILTSDHGDMCGSHRMMDKHYVMYDDVVKVPLIIKHPGLVKQGAVYDQFVYQALDLPPTILEMLGLDVPPFFHGRSLVPLLRNQEVADWRNAVVSTYNGQQFGLYTQRMLRTNSWKYVWNTTDVDELYNLTQDPHELTNLIYDPGCVDVVQQYRRALYDTLLAEGDGLVQSEWMRNQLVHNRKR</sequence>
<proteinExistence type="inferred from homology"/>
<gene>
    <name evidence="4" type="ORF">CBW46_000395</name>
</gene>
<dbReference type="InterPro" id="IPR050738">
    <property type="entry name" value="Sulfatase"/>
</dbReference>
<comment type="caution">
    <text evidence="4">The sequence shown here is derived from an EMBL/GenBank/DDBJ whole genome shotgun (WGS) entry which is preliminary data.</text>
</comment>
<organism evidence="4 5">
    <name type="scientific">Paenibacillus xerothermodurans</name>
    <dbReference type="NCBI Taxonomy" id="1977292"/>
    <lineage>
        <taxon>Bacteria</taxon>
        <taxon>Bacillati</taxon>
        <taxon>Bacillota</taxon>
        <taxon>Bacilli</taxon>
        <taxon>Bacillales</taxon>
        <taxon>Paenibacillaceae</taxon>
        <taxon>Paenibacillus</taxon>
    </lineage>
</organism>
<dbReference type="Gene3D" id="3.40.720.10">
    <property type="entry name" value="Alkaline Phosphatase, subunit A"/>
    <property type="match status" value="1"/>
</dbReference>
<feature type="domain" description="Sulfatase N-terminal" evidence="3">
    <location>
        <begin position="4"/>
        <end position="343"/>
    </location>
</feature>
<dbReference type="CDD" id="cd16033">
    <property type="entry name" value="sulfatase_like"/>
    <property type="match status" value="1"/>
</dbReference>
<name>A0A2W1NGR3_PAEXE</name>
<dbReference type="Pfam" id="PF00884">
    <property type="entry name" value="Sulfatase"/>
    <property type="match status" value="1"/>
</dbReference>
<dbReference type="PANTHER" id="PTHR42693">
    <property type="entry name" value="ARYLSULFATASE FAMILY MEMBER"/>
    <property type="match status" value="1"/>
</dbReference>
<dbReference type="OrthoDB" id="9762324at2"/>
<comment type="similarity">
    <text evidence="1">Belongs to the sulfatase family.</text>
</comment>
<reference evidence="4" key="1">
    <citation type="submission" date="2018-06" db="EMBL/GenBank/DDBJ databases">
        <title>Paenibacillus xerothermodurans sp. nov. an extremely dry heat resistant spore forming bacterium isolated from the soil of Cape Canaveral, Florida.</title>
        <authorList>
            <person name="Seuylemezian A."/>
            <person name="Kaur N."/>
            <person name="Patil P."/>
            <person name="Patil P."/>
            <person name="Mayilraj S."/>
            <person name="Vaishampayan P."/>
        </authorList>
    </citation>
    <scope>NUCLEOTIDE SEQUENCE [LARGE SCALE GENOMIC DNA]</scope>
    <source>
        <strain evidence="4">ATCC 27380</strain>
    </source>
</reference>
<dbReference type="InterPro" id="IPR017850">
    <property type="entry name" value="Alkaline_phosphatase_core_sf"/>
</dbReference>
<protein>
    <submittedName>
        <fullName evidence="4">DUF4976 domain-containing protein</fullName>
    </submittedName>
</protein>